<dbReference type="RefSeq" id="XP_032815223.1">
    <property type="nucleotide sequence ID" value="XM_032959332.1"/>
</dbReference>
<dbReference type="Pfam" id="PF00918">
    <property type="entry name" value="Gastrin"/>
    <property type="match status" value="1"/>
</dbReference>
<proteinExistence type="evidence at transcript level"/>
<evidence type="ECO:0000313" key="12">
    <source>
        <dbReference type="RefSeq" id="XP_032815234.1"/>
    </source>
</evidence>
<evidence type="ECO:0000259" key="8">
    <source>
        <dbReference type="Pfam" id="PF00918"/>
    </source>
</evidence>
<dbReference type="AlphaFoldDB" id="I6LL61"/>
<evidence type="ECO:0000256" key="4">
    <source>
        <dbReference type="ARBA" id="ARBA00022685"/>
    </source>
</evidence>
<dbReference type="GO" id="GO:0005576">
    <property type="term" value="C:extracellular region"/>
    <property type="evidence" value="ECO:0007669"/>
    <property type="project" value="UniProtKB-SubCell"/>
</dbReference>
<protein>
    <submittedName>
        <fullName evidence="9 11 12">Cholecystokinin</fullName>
    </submittedName>
</protein>
<dbReference type="InterPro" id="IPR013152">
    <property type="entry name" value="Gastrin/cholecystokinin_CS"/>
</dbReference>
<dbReference type="PROSITE" id="PS51257">
    <property type="entry name" value="PROKAR_LIPOPROTEIN"/>
    <property type="match status" value="1"/>
</dbReference>
<evidence type="ECO:0000313" key="11">
    <source>
        <dbReference type="RefSeq" id="XP_032815223.1"/>
    </source>
</evidence>
<evidence type="ECO:0000256" key="1">
    <source>
        <dbReference type="ARBA" id="ARBA00004613"/>
    </source>
</evidence>
<evidence type="ECO:0000256" key="3">
    <source>
        <dbReference type="ARBA" id="ARBA00022525"/>
    </source>
</evidence>
<feature type="signal peptide" evidence="7">
    <location>
        <begin position="1"/>
        <end position="22"/>
    </location>
</feature>
<evidence type="ECO:0000256" key="2">
    <source>
        <dbReference type="ARBA" id="ARBA00006273"/>
    </source>
</evidence>
<dbReference type="Proteomes" id="UP001318040">
    <property type="component" value="Chromosome 2"/>
</dbReference>
<name>I6LL61_PETMA</name>
<reference evidence="11 12" key="2">
    <citation type="submission" date="2025-04" db="UniProtKB">
        <authorList>
            <consortium name="RefSeq"/>
        </authorList>
    </citation>
    <scope>IDENTIFICATION</scope>
    <source>
        <tissue evidence="11 12">Sperm</tissue>
    </source>
</reference>
<sequence length="146" mass="16600">MRNSLYLGWLLLAALSISGCLALPMIRSGAPRERERLHAELARDDVPMPGALVHLADETEEAGERHFLPLRQSLSLAAQDPLQESDNSPQFRLLRDRMRAYLQQGAAQLVPVRVPPRDVGHRLTDRDYIGWMDFGKRSAMDEEYYS</sequence>
<dbReference type="OrthoDB" id="9862982at2759"/>
<comment type="similarity">
    <text evidence="2 6">Belongs to the gastrin/cholecystokinin family.</text>
</comment>
<dbReference type="GO" id="GO:0005179">
    <property type="term" value="F:hormone activity"/>
    <property type="evidence" value="ECO:0007669"/>
    <property type="project" value="InterPro"/>
</dbReference>
<gene>
    <name evidence="11 12" type="primary">CCK</name>
</gene>
<dbReference type="RefSeq" id="XP_032815234.1">
    <property type="nucleotide sequence ID" value="XM_032959343.1"/>
</dbReference>
<dbReference type="CTD" id="885"/>
<keyword evidence="5" id="KW-0027">Amidation</keyword>
<evidence type="ECO:0000313" key="10">
    <source>
        <dbReference type="Proteomes" id="UP001318040"/>
    </source>
</evidence>
<organism evidence="9">
    <name type="scientific">Petromyzon marinus</name>
    <name type="common">Sea lamprey</name>
    <dbReference type="NCBI Taxonomy" id="7757"/>
    <lineage>
        <taxon>Eukaryota</taxon>
        <taxon>Metazoa</taxon>
        <taxon>Chordata</taxon>
        <taxon>Craniata</taxon>
        <taxon>Vertebrata</taxon>
        <taxon>Cyclostomata</taxon>
        <taxon>Hyperoartia</taxon>
        <taxon>Petromyzontiformes</taxon>
        <taxon>Petromyzontidae</taxon>
        <taxon>Petromyzon</taxon>
    </lineage>
</organism>
<dbReference type="InterPro" id="IPR001651">
    <property type="entry name" value="Gastrin/CCK"/>
</dbReference>
<dbReference type="EMBL" id="GQ421360">
    <property type="protein sequence ID" value="ADJ57604.1"/>
    <property type="molecule type" value="mRNA"/>
</dbReference>
<keyword evidence="3" id="KW-0964">Secreted</keyword>
<evidence type="ECO:0000256" key="6">
    <source>
        <dbReference type="RuleBase" id="RU004362"/>
    </source>
</evidence>
<keyword evidence="10" id="KW-1185">Reference proteome</keyword>
<keyword evidence="4" id="KW-0165">Cleavage on pair of basic residues</keyword>
<accession>I6LL61</accession>
<keyword evidence="7" id="KW-0732">Signal</keyword>
<feature type="chain" id="PRO_5044734959" evidence="7">
    <location>
        <begin position="23"/>
        <end position="146"/>
    </location>
</feature>
<evidence type="ECO:0000256" key="7">
    <source>
        <dbReference type="SAM" id="SignalP"/>
    </source>
</evidence>
<dbReference type="KEGG" id="pmrn:116945149"/>
<feature type="domain" description="Gastrin/cholecystokinin peptide hormone" evidence="8">
    <location>
        <begin position="10"/>
        <end position="145"/>
    </location>
</feature>
<dbReference type="PROSITE" id="PS00259">
    <property type="entry name" value="GASTRIN"/>
    <property type="match status" value="1"/>
</dbReference>
<evidence type="ECO:0000313" key="9">
    <source>
        <dbReference type="EMBL" id="ADJ57604.1"/>
    </source>
</evidence>
<comment type="subcellular location">
    <subcellularLocation>
        <location evidence="1 6">Secreted</location>
    </subcellularLocation>
</comment>
<evidence type="ECO:0000256" key="5">
    <source>
        <dbReference type="ARBA" id="ARBA00022815"/>
    </source>
</evidence>
<reference evidence="9" key="1">
    <citation type="submission" date="2009-07" db="EMBL/GenBank/DDBJ databases">
        <title>The oldest cholecystokinin from a jawless vertebrate.</title>
        <authorList>
            <person name="Su Y."/>
        </authorList>
    </citation>
    <scope>NUCLEOTIDE SEQUENCE</scope>
</reference>